<dbReference type="AlphaFoldDB" id="X1APG3"/>
<reference evidence="1" key="1">
    <citation type="journal article" date="2014" name="Front. Microbiol.">
        <title>High frequency of phylogenetically diverse reductive dehalogenase-homologous genes in deep subseafloor sedimentary metagenomes.</title>
        <authorList>
            <person name="Kawai M."/>
            <person name="Futagami T."/>
            <person name="Toyoda A."/>
            <person name="Takaki Y."/>
            <person name="Nishi S."/>
            <person name="Hori S."/>
            <person name="Arai W."/>
            <person name="Tsubouchi T."/>
            <person name="Morono Y."/>
            <person name="Uchiyama I."/>
            <person name="Ito T."/>
            <person name="Fujiyama A."/>
            <person name="Inagaki F."/>
            <person name="Takami H."/>
        </authorList>
    </citation>
    <scope>NUCLEOTIDE SEQUENCE</scope>
    <source>
        <strain evidence="1">Expedition CK06-06</strain>
    </source>
</reference>
<gene>
    <name evidence="1" type="ORF">S01H4_26406</name>
</gene>
<feature type="non-terminal residue" evidence="1">
    <location>
        <position position="38"/>
    </location>
</feature>
<comment type="caution">
    <text evidence="1">The sequence shown here is derived from an EMBL/GenBank/DDBJ whole genome shotgun (WGS) entry which is preliminary data.</text>
</comment>
<name>X1APG3_9ZZZZ</name>
<proteinExistence type="predicted"/>
<protein>
    <submittedName>
        <fullName evidence="1">Uncharacterized protein</fullName>
    </submittedName>
</protein>
<sequence>MAWQAKNINFNNLIKQMLHDKDSEKRAESARQVGFLRD</sequence>
<evidence type="ECO:0000313" key="1">
    <source>
        <dbReference type="EMBL" id="GAG84614.1"/>
    </source>
</evidence>
<accession>X1APG3</accession>
<dbReference type="EMBL" id="BART01012729">
    <property type="protein sequence ID" value="GAG84614.1"/>
    <property type="molecule type" value="Genomic_DNA"/>
</dbReference>
<organism evidence="1">
    <name type="scientific">marine sediment metagenome</name>
    <dbReference type="NCBI Taxonomy" id="412755"/>
    <lineage>
        <taxon>unclassified sequences</taxon>
        <taxon>metagenomes</taxon>
        <taxon>ecological metagenomes</taxon>
    </lineage>
</organism>